<accession>I5AVQ2</accession>
<dbReference type="EMBL" id="CM001487">
    <property type="protein sequence ID" value="EIM57875.1"/>
    <property type="molecule type" value="Genomic_DNA"/>
</dbReference>
<dbReference type="HOGENOM" id="CLU_719136_0_0_9"/>
<organism evidence="2 3">
    <name type="scientific">Eubacterium cellulosolvens (strain ATCC 43171 / JCM 9499 / 6)</name>
    <name type="common">Cillobacterium cellulosolvens</name>
    <dbReference type="NCBI Taxonomy" id="633697"/>
    <lineage>
        <taxon>Bacteria</taxon>
        <taxon>Bacillati</taxon>
        <taxon>Bacillota</taxon>
        <taxon>Clostridia</taxon>
        <taxon>Eubacteriales</taxon>
        <taxon>Eubacteriaceae</taxon>
        <taxon>Eubacterium</taxon>
    </lineage>
</organism>
<proteinExistence type="predicted"/>
<sequence length="384" mass="43213">MNKVINLNKTVSELISEEPGLRDIFARMGFKEARNHIGLKLIGRSRSLKEEADRRNILPEELIKKLKDCGYEAVDRDIFEDEDDEEDEDESASYEKSLEEERVAMAQKQAALVASELALMAGSELPELPEDRVEMLSRYVRHACAGQNVRKIRKEIAKELGNVTPQEIERTAHLLLSDGVDFKKVESFCDVDSPLFRGNIDKEAPKSVAQALEEEKLLKRNGNRETEVWFTAGKSADDLLEAAVAGDLAASGNVPEGALLHFENGDITFGQLQALLRVMPMDITFIDENDVCCFSVQGNNVLGRKDSKIGESVYERHAKNVRPIIRELLADFKEGKQESAETWTPDKENPARVRFYAVRDREGRYLGALEIAEDMSGAKEHFLK</sequence>
<dbReference type="InterPro" id="IPR007380">
    <property type="entry name" value="DUF438"/>
</dbReference>
<dbReference type="Pfam" id="PF13596">
    <property type="entry name" value="PAS_10"/>
    <property type="match status" value="1"/>
</dbReference>
<name>I5AVQ2_EUBC6</name>
<reference evidence="2 3" key="1">
    <citation type="submission" date="2010-08" db="EMBL/GenBank/DDBJ databases">
        <authorList>
            <consortium name="US DOE Joint Genome Institute (JGI-PGF)"/>
            <person name="Lucas S."/>
            <person name="Copeland A."/>
            <person name="Lapidus A."/>
            <person name="Cheng J.-F."/>
            <person name="Bruce D."/>
            <person name="Goodwin L."/>
            <person name="Pitluck S."/>
            <person name="Land M.L."/>
            <person name="Hauser L."/>
            <person name="Chang Y.-J."/>
            <person name="Anderson I.J."/>
            <person name="Johnson E."/>
            <person name="Mulhopadhyay B."/>
            <person name="Kyrpides N."/>
            <person name="Woyke T.J."/>
        </authorList>
    </citation>
    <scope>NUCLEOTIDE SEQUENCE [LARGE SCALE GENOMIC DNA]</scope>
    <source>
        <strain evidence="2 3">6</strain>
    </source>
</reference>
<dbReference type="Pfam" id="PF04282">
    <property type="entry name" value="DUF438"/>
    <property type="match status" value="1"/>
</dbReference>
<evidence type="ECO:0000259" key="1">
    <source>
        <dbReference type="Pfam" id="PF04282"/>
    </source>
</evidence>
<reference evidence="2 3" key="2">
    <citation type="submission" date="2012-02" db="EMBL/GenBank/DDBJ databases">
        <title>Improved High-Quality Draft sequence of Eubacterium cellulosolvens 6.</title>
        <authorList>
            <consortium name="US DOE Joint Genome Institute"/>
            <person name="Lucas S."/>
            <person name="Han J."/>
            <person name="Lapidus A."/>
            <person name="Cheng J.-F."/>
            <person name="Goodwin L."/>
            <person name="Pitluck S."/>
            <person name="Peters L."/>
            <person name="Mikhailova N."/>
            <person name="Gu W."/>
            <person name="Detter J.C."/>
            <person name="Han C."/>
            <person name="Tapia R."/>
            <person name="Land M."/>
            <person name="Hauser L."/>
            <person name="Kyrpides N."/>
            <person name="Ivanova N."/>
            <person name="Pagani I."/>
            <person name="Johnson E."/>
            <person name="Mukhopadhyay B."/>
            <person name="Anderson I."/>
            <person name="Woyke T."/>
        </authorList>
    </citation>
    <scope>NUCLEOTIDE SEQUENCE [LARGE SCALE GENOMIC DNA]</scope>
    <source>
        <strain evidence="2 3">6</strain>
    </source>
</reference>
<dbReference type="STRING" id="633697.EubceDRAFT1_2115"/>
<keyword evidence="3" id="KW-1185">Reference proteome</keyword>
<dbReference type="Gene3D" id="1.10.3910.10">
    <property type="entry name" value="SP0561-like"/>
    <property type="match status" value="1"/>
</dbReference>
<protein>
    <recommendedName>
        <fullName evidence="1">DUF438 domain-containing protein</fullName>
    </recommendedName>
</protein>
<gene>
    <name evidence="2" type="ORF">EubceDRAFT1_2115</name>
</gene>
<feature type="domain" description="DUF438" evidence="1">
    <location>
        <begin position="142"/>
        <end position="201"/>
    </location>
</feature>
<dbReference type="OrthoDB" id="9769774at2"/>
<dbReference type="AlphaFoldDB" id="I5AVQ2"/>
<evidence type="ECO:0000313" key="2">
    <source>
        <dbReference type="EMBL" id="EIM57875.1"/>
    </source>
</evidence>
<dbReference type="eggNOG" id="COG2461">
    <property type="taxonomic scope" value="Bacteria"/>
</dbReference>
<dbReference type="InterPro" id="IPR038062">
    <property type="entry name" value="ScdA-like_N_sf"/>
</dbReference>
<evidence type="ECO:0000313" key="3">
    <source>
        <dbReference type="Proteomes" id="UP000005753"/>
    </source>
</evidence>
<dbReference type="SUPFAM" id="SSF140683">
    <property type="entry name" value="SP0561-like"/>
    <property type="match status" value="1"/>
</dbReference>
<dbReference type="Gene3D" id="3.30.450.20">
    <property type="entry name" value="PAS domain"/>
    <property type="match status" value="1"/>
</dbReference>
<dbReference type="Proteomes" id="UP000005753">
    <property type="component" value="Chromosome"/>
</dbReference>